<accession>A0AA40BZC1</accession>
<evidence type="ECO:0000256" key="1">
    <source>
        <dbReference type="SAM" id="MobiDB-lite"/>
    </source>
</evidence>
<feature type="compositionally biased region" description="Low complexity" evidence="1">
    <location>
        <begin position="342"/>
        <end position="399"/>
    </location>
</feature>
<keyword evidence="2" id="KW-1133">Transmembrane helix</keyword>
<evidence type="ECO:0000256" key="3">
    <source>
        <dbReference type="SAM" id="SignalP"/>
    </source>
</evidence>
<feature type="compositionally biased region" description="Low complexity" evidence="1">
    <location>
        <begin position="300"/>
        <end position="311"/>
    </location>
</feature>
<evidence type="ECO:0000313" key="4">
    <source>
        <dbReference type="EMBL" id="KAK0619070.1"/>
    </source>
</evidence>
<feature type="compositionally biased region" description="Basic and acidic residues" evidence="1">
    <location>
        <begin position="411"/>
        <end position="420"/>
    </location>
</feature>
<feature type="region of interest" description="Disordered" evidence="1">
    <location>
        <begin position="25"/>
        <end position="60"/>
    </location>
</feature>
<proteinExistence type="predicted"/>
<name>A0AA40BZC1_9PEZI</name>
<evidence type="ECO:0000313" key="5">
    <source>
        <dbReference type="Proteomes" id="UP001175000"/>
    </source>
</evidence>
<gene>
    <name evidence="4" type="ORF">B0T14DRAFT_495907</name>
</gene>
<feature type="chain" id="PRO_5041230222" evidence="3">
    <location>
        <begin position="20"/>
        <end position="420"/>
    </location>
</feature>
<sequence length="420" mass="43473">MRSLYSATSLAVLFGAAAAFTPLERRQDERSWTPAKETGRSEARIGWSPKPTDAPIPPPRYGQMDLLKRQDFTLGTDTCGFVSGFSSAAVTCVRQSAYCTNDGAGNMDCCTGEYSLCTSSMFSSCLDYSASQAGACANRGPRTICCWAESPSCYTLIHSTTASPGKVFSILQCQAQGGLDTLLATPPNFSGTTTSSSRSSSSSTTTTSSATTTAPDGGTGGGQATTSNSTPVGAIVGGVVGGIAAIGLVVFLIFWLLIRNRRKGNNDPSVPPTTGAAAAPPPNMSQTPQSGFPSPGVYSQFPQGQQGQFPPGQNPADFKPFPDTAAMQNFQTGQGGYPPQQPQSGYPSPGAGQYGSYPPSSGYPQSGGTSPGLHNQFPQQQHQYGPPGGQYHPQAGQGANELPVPYTLGSEGHRAELGQG</sequence>
<evidence type="ECO:0000256" key="2">
    <source>
        <dbReference type="SAM" id="Phobius"/>
    </source>
</evidence>
<dbReference type="Proteomes" id="UP001175000">
    <property type="component" value="Unassembled WGS sequence"/>
</dbReference>
<dbReference type="AlphaFoldDB" id="A0AA40BZC1"/>
<comment type="caution">
    <text evidence="4">The sequence shown here is derived from an EMBL/GenBank/DDBJ whole genome shotgun (WGS) entry which is preliminary data.</text>
</comment>
<feature type="compositionally biased region" description="Low complexity" evidence="1">
    <location>
        <begin position="190"/>
        <end position="216"/>
    </location>
</feature>
<feature type="region of interest" description="Disordered" evidence="1">
    <location>
        <begin position="186"/>
        <end position="228"/>
    </location>
</feature>
<reference evidence="4" key="1">
    <citation type="submission" date="2023-06" db="EMBL/GenBank/DDBJ databases">
        <title>Genome-scale phylogeny and comparative genomics of the fungal order Sordariales.</title>
        <authorList>
            <consortium name="Lawrence Berkeley National Laboratory"/>
            <person name="Hensen N."/>
            <person name="Bonometti L."/>
            <person name="Westerberg I."/>
            <person name="Brannstrom I.O."/>
            <person name="Guillou S."/>
            <person name="Cros-Aarteil S."/>
            <person name="Calhoun S."/>
            <person name="Haridas S."/>
            <person name="Kuo A."/>
            <person name="Mondo S."/>
            <person name="Pangilinan J."/>
            <person name="Riley R."/>
            <person name="Labutti K."/>
            <person name="Andreopoulos B."/>
            <person name="Lipzen A."/>
            <person name="Chen C."/>
            <person name="Yanf M."/>
            <person name="Daum C."/>
            <person name="Ng V."/>
            <person name="Clum A."/>
            <person name="Steindorff A."/>
            <person name="Ohm R."/>
            <person name="Martin F."/>
            <person name="Silar P."/>
            <person name="Natvig D."/>
            <person name="Lalanne C."/>
            <person name="Gautier V."/>
            <person name="Ament-Velasquez S.L."/>
            <person name="Kruys A."/>
            <person name="Hutchinson M.I."/>
            <person name="Powell A.J."/>
            <person name="Barry K."/>
            <person name="Miller A.N."/>
            <person name="Grigoriev I.V."/>
            <person name="Debuchy R."/>
            <person name="Gladieux P."/>
            <person name="Thoren M.H."/>
            <person name="Johannesson H."/>
        </authorList>
    </citation>
    <scope>NUCLEOTIDE SEQUENCE</scope>
    <source>
        <strain evidence="4">CBS 606.72</strain>
    </source>
</reference>
<organism evidence="4 5">
    <name type="scientific">Immersiella caudata</name>
    <dbReference type="NCBI Taxonomy" id="314043"/>
    <lineage>
        <taxon>Eukaryota</taxon>
        <taxon>Fungi</taxon>
        <taxon>Dikarya</taxon>
        <taxon>Ascomycota</taxon>
        <taxon>Pezizomycotina</taxon>
        <taxon>Sordariomycetes</taxon>
        <taxon>Sordariomycetidae</taxon>
        <taxon>Sordariales</taxon>
        <taxon>Lasiosphaeriaceae</taxon>
        <taxon>Immersiella</taxon>
    </lineage>
</organism>
<feature type="compositionally biased region" description="Basic and acidic residues" evidence="1">
    <location>
        <begin position="25"/>
        <end position="43"/>
    </location>
</feature>
<keyword evidence="3" id="KW-0732">Signal</keyword>
<keyword evidence="2" id="KW-0812">Transmembrane</keyword>
<feature type="signal peptide" evidence="3">
    <location>
        <begin position="1"/>
        <end position="19"/>
    </location>
</feature>
<dbReference type="EMBL" id="JAULSU010000004">
    <property type="protein sequence ID" value="KAK0619070.1"/>
    <property type="molecule type" value="Genomic_DNA"/>
</dbReference>
<protein>
    <submittedName>
        <fullName evidence="4">Uncharacterized protein</fullName>
    </submittedName>
</protein>
<feature type="transmembrane region" description="Helical" evidence="2">
    <location>
        <begin position="232"/>
        <end position="258"/>
    </location>
</feature>
<keyword evidence="2" id="KW-0472">Membrane</keyword>
<feature type="region of interest" description="Disordered" evidence="1">
    <location>
        <begin position="264"/>
        <end position="420"/>
    </location>
</feature>
<keyword evidence="5" id="KW-1185">Reference proteome</keyword>